<evidence type="ECO:0000256" key="1">
    <source>
        <dbReference type="ARBA" id="ARBA00022679"/>
    </source>
</evidence>
<dbReference type="Gene3D" id="3.40.630.30">
    <property type="match status" value="1"/>
</dbReference>
<accession>A0ABP8D5G7</accession>
<dbReference type="PANTHER" id="PTHR43877">
    <property type="entry name" value="AMINOALKYLPHOSPHONATE N-ACETYLTRANSFERASE-RELATED-RELATED"/>
    <property type="match status" value="1"/>
</dbReference>
<dbReference type="InterPro" id="IPR000182">
    <property type="entry name" value="GNAT_dom"/>
</dbReference>
<evidence type="ECO:0000313" key="5">
    <source>
        <dbReference type="Proteomes" id="UP001500620"/>
    </source>
</evidence>
<dbReference type="PROSITE" id="PS51186">
    <property type="entry name" value="GNAT"/>
    <property type="match status" value="1"/>
</dbReference>
<evidence type="ECO:0000256" key="2">
    <source>
        <dbReference type="ARBA" id="ARBA00023315"/>
    </source>
</evidence>
<keyword evidence="2" id="KW-0012">Acyltransferase</keyword>
<dbReference type="Pfam" id="PF00583">
    <property type="entry name" value="Acetyltransf_1"/>
    <property type="match status" value="1"/>
</dbReference>
<reference evidence="5" key="1">
    <citation type="journal article" date="2019" name="Int. J. Syst. Evol. Microbiol.">
        <title>The Global Catalogue of Microorganisms (GCM) 10K type strain sequencing project: providing services to taxonomists for standard genome sequencing and annotation.</title>
        <authorList>
            <consortium name="The Broad Institute Genomics Platform"/>
            <consortium name="The Broad Institute Genome Sequencing Center for Infectious Disease"/>
            <person name="Wu L."/>
            <person name="Ma J."/>
        </authorList>
    </citation>
    <scope>NUCLEOTIDE SEQUENCE [LARGE SCALE GENOMIC DNA]</scope>
    <source>
        <strain evidence="5">JCM 17441</strain>
    </source>
</reference>
<protein>
    <submittedName>
        <fullName evidence="4">GNAT family N-acetyltransferase</fullName>
    </submittedName>
</protein>
<keyword evidence="1" id="KW-0808">Transferase</keyword>
<proteinExistence type="predicted"/>
<gene>
    <name evidence="4" type="ORF">GCM10022255_024990</name>
</gene>
<dbReference type="InterPro" id="IPR016181">
    <property type="entry name" value="Acyl_CoA_acyltransferase"/>
</dbReference>
<dbReference type="Proteomes" id="UP001500620">
    <property type="component" value="Unassembled WGS sequence"/>
</dbReference>
<keyword evidence="5" id="KW-1185">Reference proteome</keyword>
<dbReference type="EMBL" id="BAABAT010000005">
    <property type="protein sequence ID" value="GAA4247776.1"/>
    <property type="molecule type" value="Genomic_DNA"/>
</dbReference>
<dbReference type="InterPro" id="IPR050832">
    <property type="entry name" value="Bact_Acetyltransf"/>
</dbReference>
<evidence type="ECO:0000313" key="4">
    <source>
        <dbReference type="EMBL" id="GAA4247776.1"/>
    </source>
</evidence>
<feature type="domain" description="N-acetyltransferase" evidence="3">
    <location>
        <begin position="35"/>
        <end position="227"/>
    </location>
</feature>
<evidence type="ECO:0000259" key="3">
    <source>
        <dbReference type="PROSITE" id="PS51186"/>
    </source>
</evidence>
<name>A0ABP8D5G7_9ACTN</name>
<organism evidence="4 5">
    <name type="scientific">Dactylosporangium darangshiense</name>
    <dbReference type="NCBI Taxonomy" id="579108"/>
    <lineage>
        <taxon>Bacteria</taxon>
        <taxon>Bacillati</taxon>
        <taxon>Actinomycetota</taxon>
        <taxon>Actinomycetes</taxon>
        <taxon>Micromonosporales</taxon>
        <taxon>Micromonosporaceae</taxon>
        <taxon>Dactylosporangium</taxon>
    </lineage>
</organism>
<dbReference type="SUPFAM" id="SSF55729">
    <property type="entry name" value="Acyl-CoA N-acyltransferases (Nat)"/>
    <property type="match status" value="1"/>
</dbReference>
<sequence>MRLNGPAGPNCAERALPRRVAIHTKSVGCWFMTLGFVRPARLDDVVEIARIQLTTWRVAYRRLLPKHILDQLDEEWITRRWREAITEPPSPAHRVLVAIEQIDAPGSESGAGPESSYVVGFAASGPADDTALAPDEDHNTLDKAFESTVAITDLLVEPRWGRRGHGSRLLAASVDLWRTDGFTTALAWTFADDRVTRQFLQSAGWAPDGARRSLDVDDMLVPQIRWHTSLEADSEDPVIAT</sequence>
<comment type="caution">
    <text evidence="4">The sequence shown here is derived from an EMBL/GenBank/DDBJ whole genome shotgun (WGS) entry which is preliminary data.</text>
</comment>